<evidence type="ECO:0000313" key="3">
    <source>
        <dbReference type="EMBL" id="EDW75301.1"/>
    </source>
</evidence>
<dbReference type="OMA" id="KFAGICK"/>
<sequence>MNASKDKRKLVFAGCCTLSDDELAELYNLDLLTDEELASVSLERKSLIDDYRHLHELSMLRQQEEEREKERELERQREKAELERRRKIAEDAKKVTKIAKAVKLSSKAVAEKSDKQLPGGRKYGFQLLNQLIKKDFEMTQFSIYMEKEFEIFTDYHTDPSMPLLSAQEREKRRFWAHCDYLENLYCSGSCSRAMNIVVVALIRFSKSSLPTKASASKTRSRIPRPTTFSHVRFR</sequence>
<dbReference type="KEGG" id="dwi:6641408"/>
<reference evidence="3 4" key="1">
    <citation type="journal article" date="2007" name="Nature">
        <title>Evolution of genes and genomes on the Drosophila phylogeny.</title>
        <authorList>
            <consortium name="Drosophila 12 Genomes Consortium"/>
            <person name="Clark A.G."/>
            <person name="Eisen M.B."/>
            <person name="Smith D.R."/>
            <person name="Bergman C.M."/>
            <person name="Oliver B."/>
            <person name="Markow T.A."/>
            <person name="Kaufman T.C."/>
            <person name="Kellis M."/>
            <person name="Gelbart W."/>
            <person name="Iyer V.N."/>
            <person name="Pollard D.A."/>
            <person name="Sackton T.B."/>
            <person name="Larracuente A.M."/>
            <person name="Singh N.D."/>
            <person name="Abad J.P."/>
            <person name="Abt D.N."/>
            <person name="Adryan B."/>
            <person name="Aguade M."/>
            <person name="Akashi H."/>
            <person name="Anderson W.W."/>
            <person name="Aquadro C.F."/>
            <person name="Ardell D.H."/>
            <person name="Arguello R."/>
            <person name="Artieri C.G."/>
            <person name="Barbash D.A."/>
            <person name="Barker D."/>
            <person name="Barsanti P."/>
            <person name="Batterham P."/>
            <person name="Batzoglou S."/>
            <person name="Begun D."/>
            <person name="Bhutkar A."/>
            <person name="Blanco E."/>
            <person name="Bosak S.A."/>
            <person name="Bradley R.K."/>
            <person name="Brand A.D."/>
            <person name="Brent M.R."/>
            <person name="Brooks A.N."/>
            <person name="Brown R.H."/>
            <person name="Butlin R.K."/>
            <person name="Caggese C."/>
            <person name="Calvi B.R."/>
            <person name="Bernardo de Carvalho A."/>
            <person name="Caspi A."/>
            <person name="Castrezana S."/>
            <person name="Celniker S.E."/>
            <person name="Chang J.L."/>
            <person name="Chapple C."/>
            <person name="Chatterji S."/>
            <person name="Chinwalla A."/>
            <person name="Civetta A."/>
            <person name="Clifton S.W."/>
            <person name="Comeron J.M."/>
            <person name="Costello J.C."/>
            <person name="Coyne J.A."/>
            <person name="Daub J."/>
            <person name="David R.G."/>
            <person name="Delcher A.L."/>
            <person name="Delehaunty K."/>
            <person name="Do C.B."/>
            <person name="Ebling H."/>
            <person name="Edwards K."/>
            <person name="Eickbush T."/>
            <person name="Evans J.D."/>
            <person name="Filipski A."/>
            <person name="Findeiss S."/>
            <person name="Freyhult E."/>
            <person name="Fulton L."/>
            <person name="Fulton R."/>
            <person name="Garcia A.C."/>
            <person name="Gardiner A."/>
            <person name="Garfield D.A."/>
            <person name="Garvin B.E."/>
            <person name="Gibson G."/>
            <person name="Gilbert D."/>
            <person name="Gnerre S."/>
            <person name="Godfrey J."/>
            <person name="Good R."/>
            <person name="Gotea V."/>
            <person name="Gravely B."/>
            <person name="Greenberg A.J."/>
            <person name="Griffiths-Jones S."/>
            <person name="Gross S."/>
            <person name="Guigo R."/>
            <person name="Gustafson E.A."/>
            <person name="Haerty W."/>
            <person name="Hahn M.W."/>
            <person name="Halligan D.L."/>
            <person name="Halpern A.L."/>
            <person name="Halter G.M."/>
            <person name="Han M.V."/>
            <person name="Heger A."/>
            <person name="Hillier L."/>
            <person name="Hinrichs A.S."/>
            <person name="Holmes I."/>
            <person name="Hoskins R.A."/>
            <person name="Hubisz M.J."/>
            <person name="Hultmark D."/>
            <person name="Huntley M.A."/>
            <person name="Jaffe D.B."/>
            <person name="Jagadeeshan S."/>
            <person name="Jeck W.R."/>
            <person name="Johnson J."/>
            <person name="Jones C.D."/>
            <person name="Jordan W.C."/>
            <person name="Karpen G.H."/>
            <person name="Kataoka E."/>
            <person name="Keightley P.D."/>
            <person name="Kheradpour P."/>
            <person name="Kirkness E.F."/>
            <person name="Koerich L.B."/>
            <person name="Kristiansen K."/>
            <person name="Kudrna D."/>
            <person name="Kulathinal R.J."/>
            <person name="Kumar S."/>
            <person name="Kwok R."/>
            <person name="Lander E."/>
            <person name="Langley C.H."/>
            <person name="Lapoint R."/>
            <person name="Lazzaro B.P."/>
            <person name="Lee S.J."/>
            <person name="Levesque L."/>
            <person name="Li R."/>
            <person name="Lin C.F."/>
            <person name="Lin M.F."/>
            <person name="Lindblad-Toh K."/>
            <person name="Llopart A."/>
            <person name="Long M."/>
            <person name="Low L."/>
            <person name="Lozovsky E."/>
            <person name="Lu J."/>
            <person name="Luo M."/>
            <person name="Machado C.A."/>
            <person name="Makalowski W."/>
            <person name="Marzo M."/>
            <person name="Matsuda M."/>
            <person name="Matzkin L."/>
            <person name="McAllister B."/>
            <person name="McBride C.S."/>
            <person name="McKernan B."/>
            <person name="McKernan K."/>
            <person name="Mendez-Lago M."/>
            <person name="Minx P."/>
            <person name="Mollenhauer M.U."/>
            <person name="Montooth K."/>
            <person name="Mount S.M."/>
            <person name="Mu X."/>
            <person name="Myers E."/>
            <person name="Negre B."/>
            <person name="Newfeld S."/>
            <person name="Nielsen R."/>
            <person name="Noor M.A."/>
            <person name="O'Grady P."/>
            <person name="Pachter L."/>
            <person name="Papaceit M."/>
            <person name="Parisi M.J."/>
            <person name="Parisi M."/>
            <person name="Parts L."/>
            <person name="Pedersen J.S."/>
            <person name="Pesole G."/>
            <person name="Phillippy A.M."/>
            <person name="Ponting C.P."/>
            <person name="Pop M."/>
            <person name="Porcelli D."/>
            <person name="Powell J.R."/>
            <person name="Prohaska S."/>
            <person name="Pruitt K."/>
            <person name="Puig M."/>
            <person name="Quesneville H."/>
            <person name="Ram K.R."/>
            <person name="Rand D."/>
            <person name="Rasmussen M.D."/>
            <person name="Reed L.K."/>
            <person name="Reenan R."/>
            <person name="Reily A."/>
            <person name="Remington K.A."/>
            <person name="Rieger T.T."/>
            <person name="Ritchie M.G."/>
            <person name="Robin C."/>
            <person name="Rogers Y.H."/>
            <person name="Rohde C."/>
            <person name="Rozas J."/>
            <person name="Rubenfield M.J."/>
            <person name="Ruiz A."/>
            <person name="Russo S."/>
            <person name="Salzberg S.L."/>
            <person name="Sanchez-Gracia A."/>
            <person name="Saranga D.J."/>
            <person name="Sato H."/>
            <person name="Schaeffer S.W."/>
            <person name="Schatz M.C."/>
            <person name="Schlenke T."/>
            <person name="Schwartz R."/>
            <person name="Segarra C."/>
            <person name="Singh R.S."/>
            <person name="Sirot L."/>
            <person name="Sirota M."/>
            <person name="Sisneros N.B."/>
            <person name="Smith C.D."/>
            <person name="Smith T.F."/>
            <person name="Spieth J."/>
            <person name="Stage D.E."/>
            <person name="Stark A."/>
            <person name="Stephan W."/>
            <person name="Strausberg R.L."/>
            <person name="Strempel S."/>
            <person name="Sturgill D."/>
            <person name="Sutton G."/>
            <person name="Sutton G.G."/>
            <person name="Tao W."/>
            <person name="Teichmann S."/>
            <person name="Tobari Y.N."/>
            <person name="Tomimura Y."/>
            <person name="Tsolas J.M."/>
            <person name="Valente V.L."/>
            <person name="Venter E."/>
            <person name="Venter J.C."/>
            <person name="Vicario S."/>
            <person name="Vieira F.G."/>
            <person name="Vilella A.J."/>
            <person name="Villasante A."/>
            <person name="Walenz B."/>
            <person name="Wang J."/>
            <person name="Wasserman M."/>
            <person name="Watts T."/>
            <person name="Wilson D."/>
            <person name="Wilson R.K."/>
            <person name="Wing R.A."/>
            <person name="Wolfner M.F."/>
            <person name="Wong A."/>
            <person name="Wong G.K."/>
            <person name="Wu C.I."/>
            <person name="Wu G."/>
            <person name="Yamamoto D."/>
            <person name="Yang H.P."/>
            <person name="Yang S.P."/>
            <person name="Yorke J.A."/>
            <person name="Yoshida K."/>
            <person name="Zdobnov E."/>
            <person name="Zhang P."/>
            <person name="Zhang Y."/>
            <person name="Zimin A.V."/>
            <person name="Baldwin J."/>
            <person name="Abdouelleil A."/>
            <person name="Abdulkadir J."/>
            <person name="Abebe A."/>
            <person name="Abera B."/>
            <person name="Abreu J."/>
            <person name="Acer S.C."/>
            <person name="Aftuck L."/>
            <person name="Alexander A."/>
            <person name="An P."/>
            <person name="Anderson E."/>
            <person name="Anderson S."/>
            <person name="Arachi H."/>
            <person name="Azer M."/>
            <person name="Bachantsang P."/>
            <person name="Barry A."/>
            <person name="Bayul T."/>
            <person name="Berlin A."/>
            <person name="Bessette D."/>
            <person name="Bloom T."/>
            <person name="Blye J."/>
            <person name="Boguslavskiy L."/>
            <person name="Bonnet C."/>
            <person name="Boukhgalter B."/>
            <person name="Bourzgui I."/>
            <person name="Brown A."/>
            <person name="Cahill P."/>
            <person name="Channer S."/>
            <person name="Cheshatsang Y."/>
            <person name="Chuda L."/>
            <person name="Citroen M."/>
            <person name="Collymore A."/>
            <person name="Cooke P."/>
            <person name="Costello M."/>
            <person name="D'Aco K."/>
            <person name="Daza R."/>
            <person name="De Haan G."/>
            <person name="DeGray S."/>
            <person name="DeMaso C."/>
            <person name="Dhargay N."/>
            <person name="Dooley K."/>
            <person name="Dooley E."/>
            <person name="Doricent M."/>
            <person name="Dorje P."/>
            <person name="Dorjee K."/>
            <person name="Dupes A."/>
            <person name="Elong R."/>
            <person name="Falk J."/>
            <person name="Farina A."/>
            <person name="Faro S."/>
            <person name="Ferguson D."/>
            <person name="Fisher S."/>
            <person name="Foley C.D."/>
            <person name="Franke A."/>
            <person name="Friedrich D."/>
            <person name="Gadbois L."/>
            <person name="Gearin G."/>
            <person name="Gearin C.R."/>
            <person name="Giannoukos G."/>
            <person name="Goode T."/>
            <person name="Graham J."/>
            <person name="Grandbois E."/>
            <person name="Grewal S."/>
            <person name="Gyaltsen K."/>
            <person name="Hafez N."/>
            <person name="Hagos B."/>
            <person name="Hall J."/>
            <person name="Henson C."/>
            <person name="Hollinger A."/>
            <person name="Honan T."/>
            <person name="Huard M.D."/>
            <person name="Hughes L."/>
            <person name="Hurhula B."/>
            <person name="Husby M.E."/>
            <person name="Kamat A."/>
            <person name="Kanga B."/>
            <person name="Kashin S."/>
            <person name="Khazanovich D."/>
            <person name="Kisner P."/>
            <person name="Lance K."/>
            <person name="Lara M."/>
            <person name="Lee W."/>
            <person name="Lennon N."/>
            <person name="Letendre F."/>
            <person name="LeVine R."/>
            <person name="Lipovsky A."/>
            <person name="Liu X."/>
            <person name="Liu J."/>
            <person name="Liu S."/>
            <person name="Lokyitsang T."/>
            <person name="Lokyitsang Y."/>
            <person name="Lubonja R."/>
            <person name="Lui A."/>
            <person name="MacDonald P."/>
            <person name="Magnisalis V."/>
            <person name="Maru K."/>
            <person name="Matthews C."/>
            <person name="McCusker W."/>
            <person name="McDonough S."/>
            <person name="Mehta T."/>
            <person name="Meldrim J."/>
            <person name="Meneus L."/>
            <person name="Mihai O."/>
            <person name="Mihalev A."/>
            <person name="Mihova T."/>
            <person name="Mittelman R."/>
            <person name="Mlenga V."/>
            <person name="Montmayeur A."/>
            <person name="Mulrain L."/>
            <person name="Navidi A."/>
            <person name="Naylor J."/>
            <person name="Negash T."/>
            <person name="Nguyen T."/>
            <person name="Nguyen N."/>
            <person name="Nicol R."/>
            <person name="Norbu C."/>
            <person name="Norbu N."/>
            <person name="Novod N."/>
            <person name="O'Neill B."/>
            <person name="Osman S."/>
            <person name="Markiewicz E."/>
            <person name="Oyono O.L."/>
            <person name="Patti C."/>
            <person name="Phunkhang P."/>
            <person name="Pierre F."/>
            <person name="Priest M."/>
            <person name="Raghuraman S."/>
            <person name="Rege F."/>
            <person name="Reyes R."/>
            <person name="Rise C."/>
            <person name="Rogov P."/>
            <person name="Ross K."/>
            <person name="Ryan E."/>
            <person name="Settipalli S."/>
            <person name="Shea T."/>
            <person name="Sherpa N."/>
            <person name="Shi L."/>
            <person name="Shih D."/>
            <person name="Sparrow T."/>
            <person name="Spaulding J."/>
            <person name="Stalker J."/>
            <person name="Stange-Thomann N."/>
            <person name="Stavropoulos S."/>
            <person name="Stone C."/>
            <person name="Strader C."/>
            <person name="Tesfaye S."/>
            <person name="Thomson T."/>
            <person name="Thoulutsang Y."/>
            <person name="Thoulutsang D."/>
            <person name="Topham K."/>
            <person name="Topping I."/>
            <person name="Tsamla T."/>
            <person name="Vassiliev H."/>
            <person name="Vo A."/>
            <person name="Wangchuk T."/>
            <person name="Wangdi T."/>
            <person name="Weiand M."/>
            <person name="Wilkinson J."/>
            <person name="Wilson A."/>
            <person name="Yadav S."/>
            <person name="Young G."/>
            <person name="Yu Q."/>
            <person name="Zembek L."/>
            <person name="Zhong D."/>
            <person name="Zimmer A."/>
            <person name="Zwirko Z."/>
            <person name="Jaffe D.B."/>
            <person name="Alvarez P."/>
            <person name="Brockman W."/>
            <person name="Butler J."/>
            <person name="Chin C."/>
            <person name="Gnerre S."/>
            <person name="Grabherr M."/>
            <person name="Kleber M."/>
            <person name="Mauceli E."/>
            <person name="MacCallum I."/>
        </authorList>
    </citation>
    <scope>NUCLEOTIDE SEQUENCE [LARGE SCALE GENOMIC DNA]</scope>
    <source>
        <strain evidence="4">Tucson 14030-0811.24</strain>
    </source>
</reference>
<dbReference type="OrthoDB" id="7862001at2759"/>
<dbReference type="AlphaFoldDB" id="B4MT62"/>
<organism evidence="3 4">
    <name type="scientific">Drosophila willistoni</name>
    <name type="common">Fruit fly</name>
    <dbReference type="NCBI Taxonomy" id="7260"/>
    <lineage>
        <taxon>Eukaryota</taxon>
        <taxon>Metazoa</taxon>
        <taxon>Ecdysozoa</taxon>
        <taxon>Arthropoda</taxon>
        <taxon>Hexapoda</taxon>
        <taxon>Insecta</taxon>
        <taxon>Pterygota</taxon>
        <taxon>Neoptera</taxon>
        <taxon>Endopterygota</taxon>
        <taxon>Diptera</taxon>
        <taxon>Brachycera</taxon>
        <taxon>Muscomorpha</taxon>
        <taxon>Ephydroidea</taxon>
        <taxon>Drosophilidae</taxon>
        <taxon>Drosophila</taxon>
        <taxon>Sophophora</taxon>
    </lineage>
</organism>
<dbReference type="HOGENOM" id="CLU_103915_0_0_1"/>
<feature type="region of interest" description="Disordered" evidence="2">
    <location>
        <begin position="215"/>
        <end position="234"/>
    </location>
</feature>
<dbReference type="InParanoid" id="B4MT62"/>
<evidence type="ECO:0000256" key="2">
    <source>
        <dbReference type="SAM" id="MobiDB-lite"/>
    </source>
</evidence>
<evidence type="ECO:0000256" key="1">
    <source>
        <dbReference type="SAM" id="Coils"/>
    </source>
</evidence>
<accession>B4MT62</accession>
<evidence type="ECO:0000313" key="4">
    <source>
        <dbReference type="Proteomes" id="UP000007798"/>
    </source>
</evidence>
<proteinExistence type="predicted"/>
<name>B4MT62_DROWI</name>
<gene>
    <name evidence="3" type="primary">Dwil\GK20100</name>
    <name evidence="3" type="ORF">Dwil_GK20100</name>
</gene>
<feature type="coiled-coil region" evidence="1">
    <location>
        <begin position="59"/>
        <end position="90"/>
    </location>
</feature>
<protein>
    <submittedName>
        <fullName evidence="3">Uncharacterized protein</fullName>
    </submittedName>
</protein>
<keyword evidence="4" id="KW-1185">Reference proteome</keyword>
<dbReference type="EMBL" id="CH963851">
    <property type="protein sequence ID" value="EDW75301.1"/>
    <property type="molecule type" value="Genomic_DNA"/>
</dbReference>
<dbReference type="PhylomeDB" id="B4MT62"/>
<keyword evidence="1" id="KW-0175">Coiled coil</keyword>
<dbReference type="Proteomes" id="UP000007798">
    <property type="component" value="Unassembled WGS sequence"/>
</dbReference>